<protein>
    <submittedName>
        <fullName evidence="2">Uncharacterized protein</fullName>
    </submittedName>
</protein>
<keyword evidence="3" id="KW-1185">Reference proteome</keyword>
<name>A0A7J7XI87_MYOMY</name>
<comment type="caution">
    <text evidence="2">The sequence shown here is derived from an EMBL/GenBank/DDBJ whole genome shotgun (WGS) entry which is preliminary data.</text>
</comment>
<reference evidence="2 3" key="1">
    <citation type="journal article" date="2020" name="Nature">
        <title>Six reference-quality genomes reveal evolution of bat adaptations.</title>
        <authorList>
            <person name="Jebb D."/>
            <person name="Huang Z."/>
            <person name="Pippel M."/>
            <person name="Hughes G.M."/>
            <person name="Lavrichenko K."/>
            <person name="Devanna P."/>
            <person name="Winkler S."/>
            <person name="Jermiin L.S."/>
            <person name="Skirmuntt E.C."/>
            <person name="Katzourakis A."/>
            <person name="Burkitt-Gray L."/>
            <person name="Ray D.A."/>
            <person name="Sullivan K.A.M."/>
            <person name="Roscito J.G."/>
            <person name="Kirilenko B.M."/>
            <person name="Davalos L.M."/>
            <person name="Corthals A.P."/>
            <person name="Power M.L."/>
            <person name="Jones G."/>
            <person name="Ransome R.D."/>
            <person name="Dechmann D.K.N."/>
            <person name="Locatelli A.G."/>
            <person name="Puechmaille S.J."/>
            <person name="Fedrigo O."/>
            <person name="Jarvis E.D."/>
            <person name="Hiller M."/>
            <person name="Vernes S.C."/>
            <person name="Myers E.W."/>
            <person name="Teeling E.C."/>
        </authorList>
    </citation>
    <scope>NUCLEOTIDE SEQUENCE [LARGE SCALE GENOMIC DNA]</scope>
    <source>
        <strain evidence="2">MMyoMyo1</strain>
        <tissue evidence="2">Flight muscle</tissue>
    </source>
</reference>
<evidence type="ECO:0000313" key="2">
    <source>
        <dbReference type="EMBL" id="KAF6349238.1"/>
    </source>
</evidence>
<proteinExistence type="predicted"/>
<gene>
    <name evidence="2" type="ORF">mMyoMyo1_011785</name>
</gene>
<organism evidence="2 3">
    <name type="scientific">Myotis myotis</name>
    <name type="common">Greater mouse-eared bat</name>
    <name type="synonym">Vespertilio myotis</name>
    <dbReference type="NCBI Taxonomy" id="51298"/>
    <lineage>
        <taxon>Eukaryota</taxon>
        <taxon>Metazoa</taxon>
        <taxon>Chordata</taxon>
        <taxon>Craniata</taxon>
        <taxon>Vertebrata</taxon>
        <taxon>Euteleostomi</taxon>
        <taxon>Mammalia</taxon>
        <taxon>Eutheria</taxon>
        <taxon>Laurasiatheria</taxon>
        <taxon>Chiroptera</taxon>
        <taxon>Yangochiroptera</taxon>
        <taxon>Vespertilionidae</taxon>
        <taxon>Myotis</taxon>
    </lineage>
</organism>
<evidence type="ECO:0000256" key="1">
    <source>
        <dbReference type="SAM" id="MobiDB-lite"/>
    </source>
</evidence>
<feature type="region of interest" description="Disordered" evidence="1">
    <location>
        <begin position="68"/>
        <end position="91"/>
    </location>
</feature>
<accession>A0A7J7XI87</accession>
<evidence type="ECO:0000313" key="3">
    <source>
        <dbReference type="Proteomes" id="UP000527355"/>
    </source>
</evidence>
<dbReference type="EMBL" id="JABWUV010000006">
    <property type="protein sequence ID" value="KAF6349238.1"/>
    <property type="molecule type" value="Genomic_DNA"/>
</dbReference>
<feature type="region of interest" description="Disordered" evidence="1">
    <location>
        <begin position="1"/>
        <end position="30"/>
    </location>
</feature>
<dbReference type="AlphaFoldDB" id="A0A7J7XI87"/>
<dbReference type="Proteomes" id="UP000527355">
    <property type="component" value="Unassembled WGS sequence"/>
</dbReference>
<feature type="compositionally biased region" description="Basic and acidic residues" evidence="1">
    <location>
        <begin position="1"/>
        <end position="19"/>
    </location>
</feature>
<sequence>MVAAESKRGLKVSDGHEGRAMLPAPLPLRGTPRLHHSMRKAGPSQVYCPASSLPSKLCSFCSSSLSLGNHRMPSPRTEPSPSFPSQEPATHLPCPLSHIFQPFLGSTCLLEPPPTTSHRLLPVTNFGEPTSLGTTVTAARPPFSSQ</sequence>